<dbReference type="Proteomes" id="UP001204772">
    <property type="component" value="Unassembled WGS sequence"/>
</dbReference>
<protein>
    <submittedName>
        <fullName evidence="1">Uncharacterized protein</fullName>
    </submittedName>
</protein>
<reference evidence="1 2" key="1">
    <citation type="submission" date="2022-06" db="EMBL/GenBank/DDBJ databases">
        <title>Runella sp. S5 genome sequencing.</title>
        <authorList>
            <person name="Park S."/>
        </authorList>
    </citation>
    <scope>NUCLEOTIDE SEQUENCE [LARGE SCALE GENOMIC DNA]</scope>
    <source>
        <strain evidence="1 2">S5</strain>
    </source>
</reference>
<name>A0ABT1FSX4_9BACT</name>
<dbReference type="RefSeq" id="WP_253530784.1">
    <property type="nucleotide sequence ID" value="NZ_JAMZEL010000009.1"/>
</dbReference>
<comment type="caution">
    <text evidence="1">The sequence shown here is derived from an EMBL/GenBank/DDBJ whole genome shotgun (WGS) entry which is preliminary data.</text>
</comment>
<keyword evidence="2" id="KW-1185">Reference proteome</keyword>
<dbReference type="EMBL" id="JAMZEL010000009">
    <property type="protein sequence ID" value="MCP1384867.1"/>
    <property type="molecule type" value="Genomic_DNA"/>
</dbReference>
<sequence>MQKPPPEIANVYADMLAIAKKHGMVGFFLCWSTNKDLLTVADGAHEQVNAIEELCNLYTNHNAIEIERYDLPVNKTPLIQ</sequence>
<proteinExistence type="predicted"/>
<accession>A0ABT1FSX4</accession>
<evidence type="ECO:0000313" key="2">
    <source>
        <dbReference type="Proteomes" id="UP001204772"/>
    </source>
</evidence>
<gene>
    <name evidence="1" type="ORF">NCI00_20695</name>
</gene>
<evidence type="ECO:0000313" key="1">
    <source>
        <dbReference type="EMBL" id="MCP1384867.1"/>
    </source>
</evidence>
<organism evidence="1 2">
    <name type="scientific">Runella salmonicolor</name>
    <dbReference type="NCBI Taxonomy" id="2950278"/>
    <lineage>
        <taxon>Bacteria</taxon>
        <taxon>Pseudomonadati</taxon>
        <taxon>Bacteroidota</taxon>
        <taxon>Cytophagia</taxon>
        <taxon>Cytophagales</taxon>
        <taxon>Spirosomataceae</taxon>
        <taxon>Runella</taxon>
    </lineage>
</organism>